<proteinExistence type="predicted"/>
<dbReference type="PATRIC" id="fig|280871.6.peg.2334"/>
<comment type="caution">
    <text evidence="1">The sequence shown here is derived from an EMBL/GenBank/DDBJ whole genome shotgun (WGS) entry which is preliminary data.</text>
</comment>
<evidence type="ECO:0008006" key="3">
    <source>
        <dbReference type="Google" id="ProtNLM"/>
    </source>
</evidence>
<accession>A0A0D1L7F4</accession>
<evidence type="ECO:0000313" key="2">
    <source>
        <dbReference type="Proteomes" id="UP000032221"/>
    </source>
</evidence>
<dbReference type="EMBL" id="JXST01000013">
    <property type="protein sequence ID" value="KIU16875.1"/>
    <property type="molecule type" value="Genomic_DNA"/>
</dbReference>
<organism evidence="1 2">
    <name type="scientific">Mycolicibacterium llatzerense</name>
    <dbReference type="NCBI Taxonomy" id="280871"/>
    <lineage>
        <taxon>Bacteria</taxon>
        <taxon>Bacillati</taxon>
        <taxon>Actinomycetota</taxon>
        <taxon>Actinomycetes</taxon>
        <taxon>Mycobacteriales</taxon>
        <taxon>Mycobacteriaceae</taxon>
        <taxon>Mycolicibacterium</taxon>
    </lineage>
</organism>
<protein>
    <recommendedName>
        <fullName evidence="3">Prokaryotic metallothionein</fullName>
    </recommendedName>
</protein>
<gene>
    <name evidence="1" type="ORF">TL10_11265</name>
</gene>
<evidence type="ECO:0000313" key="1">
    <source>
        <dbReference type="EMBL" id="KIU16875.1"/>
    </source>
</evidence>
<dbReference type="AlphaFoldDB" id="A0A0D1L7F4"/>
<dbReference type="OrthoDB" id="163862at2"/>
<reference evidence="1 2" key="1">
    <citation type="submission" date="2015-01" db="EMBL/GenBank/DDBJ databases">
        <title>Genome sequence of Mycobacterium llatzerense and Mycobacterium immunogenum recovered from brain abscess.</title>
        <authorList>
            <person name="Greninger A.L."/>
            <person name="Langelier C."/>
            <person name="Cunningham G."/>
            <person name="Chiu C.Y."/>
            <person name="Miller S."/>
        </authorList>
    </citation>
    <scope>NUCLEOTIDE SEQUENCE [LARGE SCALE GENOMIC DNA]</scope>
    <source>
        <strain evidence="1 2">CLUC14</strain>
    </source>
</reference>
<dbReference type="Proteomes" id="UP000032221">
    <property type="component" value="Unassembled WGS sequence"/>
</dbReference>
<keyword evidence="2" id="KW-1185">Reference proteome</keyword>
<dbReference type="RefSeq" id="WP_043400722.1">
    <property type="nucleotide sequence ID" value="NZ_JXST01000013.1"/>
</dbReference>
<name>A0A0D1L7F4_9MYCO</name>
<sequence length="94" mass="10105">MAVCITCGTDCDQSFTVSWNGRSASFDCIECMATMVAPTCRHCGCRILGHALRIDGSPYCCEHCAQAADDDAKPSANTERWQFGLRSIAPVPGD</sequence>